<feature type="region of interest" description="Disordered" evidence="1">
    <location>
        <begin position="433"/>
        <end position="454"/>
    </location>
</feature>
<sequence>MSRRPTKGFLEQDHSKKPKSSYPRKANSNHQPARSVGRDLSSLPVSSETKSKLSAFGFTKPATPQKPEIRGAACSTNLLDSPSEGSRIPTPSQTITSEVGKSQLPTPRRPSKIASLENPPQTPMPRLNITELLSDPEEKLLYPDSQPEDWNEARVTWARSTPGTRPPKRCASSSPAPVRTPSSRRQHGGSSSAISSTADPAMELWKKYGTARYSDESTQQAANPATRLFAQEGVDISPSNLRRAATLPSDAVTVHTRLKRRKTASFEWTRDADTTTSGDEISGRGPNLTKRTRQARVVSLLDQVKQNMTKSASKPFSLPVSSSANELDEDMPPSSPLLPGRSQHAGTLASTSVQATGDSDSEDYGDFDDADIDMEFLKKVEEIERTASAAQSHDSPQPPVPVDSPPVLDEFNEFDEYDEVFGSIEFEQLVAQYDQPSNDVGDGPQLERTLALRR</sequence>
<keyword evidence="3" id="KW-1185">Reference proteome</keyword>
<organism evidence="2 3">
    <name type="scientific">Sphaerosporella brunnea</name>
    <dbReference type="NCBI Taxonomy" id="1250544"/>
    <lineage>
        <taxon>Eukaryota</taxon>
        <taxon>Fungi</taxon>
        <taxon>Dikarya</taxon>
        <taxon>Ascomycota</taxon>
        <taxon>Pezizomycotina</taxon>
        <taxon>Pezizomycetes</taxon>
        <taxon>Pezizales</taxon>
        <taxon>Pyronemataceae</taxon>
        <taxon>Sphaerosporella</taxon>
    </lineage>
</organism>
<dbReference type="InParanoid" id="A0A5J5EE50"/>
<accession>A0A5J5EE50</accession>
<protein>
    <submittedName>
        <fullName evidence="2">Uncharacterized protein</fullName>
    </submittedName>
</protein>
<name>A0A5J5EE50_9PEZI</name>
<dbReference type="AlphaFoldDB" id="A0A5J5EE50"/>
<feature type="compositionally biased region" description="Polar residues" evidence="1">
    <location>
        <begin position="188"/>
        <end position="198"/>
    </location>
</feature>
<feature type="region of interest" description="Disordered" evidence="1">
    <location>
        <begin position="309"/>
        <end position="368"/>
    </location>
</feature>
<feature type="compositionally biased region" description="Polar residues" evidence="1">
    <location>
        <begin position="309"/>
        <end position="325"/>
    </location>
</feature>
<feature type="region of interest" description="Disordered" evidence="1">
    <location>
        <begin position="383"/>
        <end position="408"/>
    </location>
</feature>
<evidence type="ECO:0000313" key="2">
    <source>
        <dbReference type="EMBL" id="KAA8893186.1"/>
    </source>
</evidence>
<feature type="compositionally biased region" description="Polar residues" evidence="1">
    <location>
        <begin position="344"/>
        <end position="356"/>
    </location>
</feature>
<evidence type="ECO:0000313" key="3">
    <source>
        <dbReference type="Proteomes" id="UP000326924"/>
    </source>
</evidence>
<gene>
    <name evidence="2" type="ORF">FN846DRAFT_556690</name>
</gene>
<feature type="compositionally biased region" description="Polar residues" evidence="1">
    <location>
        <begin position="74"/>
        <end position="105"/>
    </location>
</feature>
<feature type="compositionally biased region" description="Polar residues" evidence="1">
    <location>
        <begin position="171"/>
        <end position="181"/>
    </location>
</feature>
<dbReference type="OrthoDB" id="6513042at2759"/>
<reference evidence="2 3" key="1">
    <citation type="submission" date="2019-09" db="EMBL/GenBank/DDBJ databases">
        <title>Draft genome of the ectomycorrhizal ascomycete Sphaerosporella brunnea.</title>
        <authorList>
            <consortium name="DOE Joint Genome Institute"/>
            <person name="Benucci G.M."/>
            <person name="Marozzi G."/>
            <person name="Antonielli L."/>
            <person name="Sanchez S."/>
            <person name="Marco P."/>
            <person name="Wang X."/>
            <person name="Falini L.B."/>
            <person name="Barry K."/>
            <person name="Haridas S."/>
            <person name="Lipzen A."/>
            <person name="Labutti K."/>
            <person name="Grigoriev I.V."/>
            <person name="Murat C."/>
            <person name="Martin F."/>
            <person name="Albertini E."/>
            <person name="Donnini D."/>
            <person name="Bonito G."/>
        </authorList>
    </citation>
    <scope>NUCLEOTIDE SEQUENCE [LARGE SCALE GENOMIC DNA]</scope>
    <source>
        <strain evidence="2 3">Sb_GMNB300</strain>
    </source>
</reference>
<comment type="caution">
    <text evidence="2">The sequence shown here is derived from an EMBL/GenBank/DDBJ whole genome shotgun (WGS) entry which is preliminary data.</text>
</comment>
<proteinExistence type="predicted"/>
<dbReference type="EMBL" id="VXIS01000484">
    <property type="protein sequence ID" value="KAA8893186.1"/>
    <property type="molecule type" value="Genomic_DNA"/>
</dbReference>
<dbReference type="Proteomes" id="UP000326924">
    <property type="component" value="Unassembled WGS sequence"/>
</dbReference>
<evidence type="ECO:0000256" key="1">
    <source>
        <dbReference type="SAM" id="MobiDB-lite"/>
    </source>
</evidence>
<feature type="region of interest" description="Disordered" evidence="1">
    <location>
        <begin position="1"/>
        <end position="200"/>
    </location>
</feature>
<feature type="compositionally biased region" description="Acidic residues" evidence="1">
    <location>
        <begin position="359"/>
        <end position="368"/>
    </location>
</feature>